<dbReference type="Proteomes" id="UP001239083">
    <property type="component" value="Unassembled WGS sequence"/>
</dbReference>
<reference evidence="2 3" key="1">
    <citation type="submission" date="2023-07" db="EMBL/GenBank/DDBJ databases">
        <title>Comparative genomics of wheat-associated soil bacteria to identify genetic determinants of phenazine resistance.</title>
        <authorList>
            <person name="Mouncey N."/>
        </authorList>
    </citation>
    <scope>NUCLEOTIDE SEQUENCE [LARGE SCALE GENOMIC DNA]</scope>
    <source>
        <strain evidence="2 3">V3I3</strain>
    </source>
</reference>
<dbReference type="SUPFAM" id="SSF50129">
    <property type="entry name" value="GroES-like"/>
    <property type="match status" value="1"/>
</dbReference>
<dbReference type="EMBL" id="JAUSYY010000001">
    <property type="protein sequence ID" value="MDQ0892516.1"/>
    <property type="molecule type" value="Genomic_DNA"/>
</dbReference>
<name>A0ABU0R361_9MICO</name>
<evidence type="ECO:0000259" key="1">
    <source>
        <dbReference type="SMART" id="SM00829"/>
    </source>
</evidence>
<dbReference type="Pfam" id="PF13602">
    <property type="entry name" value="ADH_zinc_N_2"/>
    <property type="match status" value="1"/>
</dbReference>
<proteinExistence type="predicted"/>
<comment type="caution">
    <text evidence="2">The sequence shown here is derived from an EMBL/GenBank/DDBJ whole genome shotgun (WGS) entry which is preliminary data.</text>
</comment>
<gene>
    <name evidence="2" type="ORF">QFZ26_000071</name>
</gene>
<evidence type="ECO:0000313" key="3">
    <source>
        <dbReference type="Proteomes" id="UP001239083"/>
    </source>
</evidence>
<sequence length="322" mass="34512">MRAVVYDRYGPPEHVLRLEELDPPSIGEHEVLVRVRAASVNSWDCDNLLGRPFLTRAGWGLRRPKRRVLGADVAGDVVAAGRGVTRFRPGDLVFGDLSASNWGGFAEFASAPEHALERKPAGLPFEQAAAIPQAGVMALQAVGQAGGAGRRALVNGAGGGVGTFAIQLLRASGTHVTGVDSAEKLDLMRSLGAETVIDYTRENVADRTERFDLIIDVIARRSMFDYKRLLAPGGRYIMIGGATSRIAQVLLFGAWEVMTRSSRSMGLLVHRPNHDLERLGALAAQGALVPVIGRTFELAEVAEAMRMVIDGRALGKVVVTIA</sequence>
<dbReference type="CDD" id="cd08267">
    <property type="entry name" value="MDR1"/>
    <property type="match status" value="1"/>
</dbReference>
<organism evidence="2 3">
    <name type="scientific">Agromyces ramosus</name>
    <dbReference type="NCBI Taxonomy" id="33879"/>
    <lineage>
        <taxon>Bacteria</taxon>
        <taxon>Bacillati</taxon>
        <taxon>Actinomycetota</taxon>
        <taxon>Actinomycetes</taxon>
        <taxon>Micrococcales</taxon>
        <taxon>Microbacteriaceae</taxon>
        <taxon>Agromyces</taxon>
    </lineage>
</organism>
<dbReference type="InterPro" id="IPR020843">
    <property type="entry name" value="ER"/>
</dbReference>
<accession>A0ABU0R361</accession>
<dbReference type="Gene3D" id="3.90.180.10">
    <property type="entry name" value="Medium-chain alcohol dehydrogenases, catalytic domain"/>
    <property type="match status" value="1"/>
</dbReference>
<dbReference type="SMART" id="SM00829">
    <property type="entry name" value="PKS_ER"/>
    <property type="match status" value="1"/>
</dbReference>
<dbReference type="InterPro" id="IPR011032">
    <property type="entry name" value="GroES-like_sf"/>
</dbReference>
<keyword evidence="3" id="KW-1185">Reference proteome</keyword>
<dbReference type="RefSeq" id="WP_307038509.1">
    <property type="nucleotide sequence ID" value="NZ_JAUSYY010000001.1"/>
</dbReference>
<protein>
    <submittedName>
        <fullName evidence="2">NADPH:quinone reductase-like Zn-dependent oxidoreductase</fullName>
    </submittedName>
</protein>
<dbReference type="InterPro" id="IPR013154">
    <property type="entry name" value="ADH-like_N"/>
</dbReference>
<dbReference type="InterPro" id="IPR036291">
    <property type="entry name" value="NAD(P)-bd_dom_sf"/>
</dbReference>
<evidence type="ECO:0000313" key="2">
    <source>
        <dbReference type="EMBL" id="MDQ0892516.1"/>
    </source>
</evidence>
<feature type="domain" description="Enoyl reductase (ER)" evidence="1">
    <location>
        <begin position="14"/>
        <end position="319"/>
    </location>
</feature>
<dbReference type="PANTHER" id="PTHR11695">
    <property type="entry name" value="ALCOHOL DEHYDROGENASE RELATED"/>
    <property type="match status" value="1"/>
</dbReference>
<dbReference type="Gene3D" id="3.40.50.720">
    <property type="entry name" value="NAD(P)-binding Rossmann-like Domain"/>
    <property type="match status" value="1"/>
</dbReference>
<dbReference type="Pfam" id="PF08240">
    <property type="entry name" value="ADH_N"/>
    <property type="match status" value="1"/>
</dbReference>
<dbReference type="InterPro" id="IPR050700">
    <property type="entry name" value="YIM1/Zinc_Alcohol_DH_Fams"/>
</dbReference>
<dbReference type="PANTHER" id="PTHR11695:SF294">
    <property type="entry name" value="RETICULON-4-INTERACTING PROTEIN 1, MITOCHONDRIAL"/>
    <property type="match status" value="1"/>
</dbReference>
<dbReference type="SUPFAM" id="SSF51735">
    <property type="entry name" value="NAD(P)-binding Rossmann-fold domains"/>
    <property type="match status" value="1"/>
</dbReference>